<dbReference type="AlphaFoldDB" id="A0A2G5UXU1"/>
<dbReference type="GO" id="GO:0051082">
    <property type="term" value="F:unfolded protein binding"/>
    <property type="evidence" value="ECO:0007669"/>
    <property type="project" value="TreeGrafter"/>
</dbReference>
<dbReference type="InterPro" id="IPR009448">
    <property type="entry name" value="UDP-g_GGtrans"/>
</dbReference>
<comment type="caution">
    <text evidence="3">The sequence shown here is derived from an EMBL/GenBank/DDBJ whole genome shotgun (WGS) entry which is preliminary data.</text>
</comment>
<sequence length="265" mass="30022">MRPGILLELILGIIVAGSSEKSVKTRIYTKWTQTPILAEISEFLAKKDENLFWELMDSVNANPMGNSSEVSTYNFGISTASSLLDPSEYPLLRFSLASRIFSPRIEVHRQISRKFHPISCPKSFFVYGNQTGCHLSELHFEEYSGNTGIFEFDHIFPIKSKANRTLIIYGVLGTLELKNMVLEAKNLVEARENLNFALRFLSLSSRTTKVSPSGYGVELALKNTEYKSVDHSTQDLPENSHGLNFRILKTDTQTDKMSWNLCERI</sequence>
<feature type="chain" id="PRO_5013721008" description="UGGT thioredoxin-like domain-containing protein" evidence="1">
    <location>
        <begin position="20"/>
        <end position="265"/>
    </location>
</feature>
<dbReference type="GO" id="GO:0036503">
    <property type="term" value="P:ERAD pathway"/>
    <property type="evidence" value="ECO:0007669"/>
    <property type="project" value="TreeGrafter"/>
</dbReference>
<dbReference type="Pfam" id="PF18400">
    <property type="entry name" value="Thioredoxin_12"/>
    <property type="match status" value="1"/>
</dbReference>
<evidence type="ECO:0000313" key="4">
    <source>
        <dbReference type="Proteomes" id="UP000230233"/>
    </source>
</evidence>
<dbReference type="PANTHER" id="PTHR11226:SF9">
    <property type="entry name" value="UDP-GLUCOSE:GLYCOPROTEIN GLUCOSYLTRANSFERASE"/>
    <property type="match status" value="1"/>
</dbReference>
<dbReference type="GO" id="GO:0018279">
    <property type="term" value="P:protein N-linked glycosylation via asparagine"/>
    <property type="evidence" value="ECO:0007669"/>
    <property type="project" value="TreeGrafter"/>
</dbReference>
<dbReference type="PANTHER" id="PTHR11226">
    <property type="entry name" value="UDP-GLUCOSE GLYCOPROTEIN:GLUCOSYLTRANSFERASE"/>
    <property type="match status" value="1"/>
</dbReference>
<dbReference type="GO" id="GO:0003980">
    <property type="term" value="F:UDP-glucose:glycoprotein glucosyltransferase activity"/>
    <property type="evidence" value="ECO:0007669"/>
    <property type="project" value="InterPro"/>
</dbReference>
<feature type="domain" description="UGGT thioredoxin-like" evidence="2">
    <location>
        <begin position="33"/>
        <end position="206"/>
    </location>
</feature>
<dbReference type="InterPro" id="IPR040693">
    <property type="entry name" value="UGGT_TRXL_1"/>
</dbReference>
<dbReference type="Proteomes" id="UP000230233">
    <property type="component" value="Chromosome II"/>
</dbReference>
<dbReference type="GO" id="GO:0005783">
    <property type="term" value="C:endoplasmic reticulum"/>
    <property type="evidence" value="ECO:0007669"/>
    <property type="project" value="TreeGrafter"/>
</dbReference>
<protein>
    <recommendedName>
        <fullName evidence="2">UGGT thioredoxin-like domain-containing protein</fullName>
    </recommendedName>
</protein>
<dbReference type="EMBL" id="PDUG01000002">
    <property type="protein sequence ID" value="PIC44319.1"/>
    <property type="molecule type" value="Genomic_DNA"/>
</dbReference>
<proteinExistence type="predicted"/>
<evidence type="ECO:0000313" key="3">
    <source>
        <dbReference type="EMBL" id="PIC44319.1"/>
    </source>
</evidence>
<gene>
    <name evidence="3" type="primary">Cnig_chr_II.g4725</name>
    <name evidence="3" type="ORF">B9Z55_004725</name>
</gene>
<evidence type="ECO:0000256" key="1">
    <source>
        <dbReference type="SAM" id="SignalP"/>
    </source>
</evidence>
<keyword evidence="4" id="KW-1185">Reference proteome</keyword>
<feature type="signal peptide" evidence="1">
    <location>
        <begin position="1"/>
        <end position="19"/>
    </location>
</feature>
<evidence type="ECO:0000259" key="2">
    <source>
        <dbReference type="Pfam" id="PF18400"/>
    </source>
</evidence>
<accession>A0A2G5UXU1</accession>
<organism evidence="3 4">
    <name type="scientific">Caenorhabditis nigoni</name>
    <dbReference type="NCBI Taxonomy" id="1611254"/>
    <lineage>
        <taxon>Eukaryota</taxon>
        <taxon>Metazoa</taxon>
        <taxon>Ecdysozoa</taxon>
        <taxon>Nematoda</taxon>
        <taxon>Chromadorea</taxon>
        <taxon>Rhabditida</taxon>
        <taxon>Rhabditina</taxon>
        <taxon>Rhabditomorpha</taxon>
        <taxon>Rhabditoidea</taxon>
        <taxon>Rhabditidae</taxon>
        <taxon>Peloderinae</taxon>
        <taxon>Caenorhabditis</taxon>
    </lineage>
</organism>
<name>A0A2G5UXU1_9PELO</name>
<dbReference type="OrthoDB" id="27683at2759"/>
<keyword evidence="1" id="KW-0732">Signal</keyword>
<reference evidence="4" key="1">
    <citation type="submission" date="2017-10" db="EMBL/GenBank/DDBJ databases">
        <title>Rapid genome shrinkage in a self-fertile nematode reveals novel sperm competition proteins.</title>
        <authorList>
            <person name="Yin D."/>
            <person name="Schwarz E.M."/>
            <person name="Thomas C.G."/>
            <person name="Felde R.L."/>
            <person name="Korf I.F."/>
            <person name="Cutter A.D."/>
            <person name="Schartner C.M."/>
            <person name="Ralston E.J."/>
            <person name="Meyer B.J."/>
            <person name="Haag E.S."/>
        </authorList>
    </citation>
    <scope>NUCLEOTIDE SEQUENCE [LARGE SCALE GENOMIC DNA]</scope>
    <source>
        <strain evidence="4">JU1422</strain>
    </source>
</reference>